<evidence type="ECO:0000313" key="3">
    <source>
        <dbReference type="Proteomes" id="UP000036923"/>
    </source>
</evidence>
<feature type="signal peptide" evidence="1">
    <location>
        <begin position="1"/>
        <end position="28"/>
    </location>
</feature>
<dbReference type="AlphaFoldDB" id="A0A0L6JPW4"/>
<keyword evidence="1" id="KW-0732">Signal</keyword>
<dbReference type="RefSeq" id="WP_242857016.1">
    <property type="nucleotide sequence ID" value="NZ_LGTC01000001.1"/>
</dbReference>
<reference evidence="3" key="1">
    <citation type="submission" date="2015-07" db="EMBL/GenBank/DDBJ databases">
        <title>Near-Complete Genome Sequence of the Cellulolytic Bacterium Bacteroides (Pseudobacteroides) cellulosolvens ATCC 35603.</title>
        <authorList>
            <person name="Dassa B."/>
            <person name="Utturkar S.M."/>
            <person name="Klingeman D.M."/>
            <person name="Hurt R.A."/>
            <person name="Keller M."/>
            <person name="Xu J."/>
            <person name="Reddy Y.H.K."/>
            <person name="Borovok I."/>
            <person name="Grinberg I.R."/>
            <person name="Lamed R."/>
            <person name="Zhivin O."/>
            <person name="Bayer E.A."/>
            <person name="Brown S.D."/>
        </authorList>
    </citation>
    <scope>NUCLEOTIDE SEQUENCE [LARGE SCALE GENOMIC DNA]</scope>
    <source>
        <strain evidence="3">DSM 2933</strain>
    </source>
</reference>
<name>A0A0L6JPW4_9FIRM</name>
<keyword evidence="3" id="KW-1185">Reference proteome</keyword>
<dbReference type="Proteomes" id="UP000036923">
    <property type="component" value="Unassembled WGS sequence"/>
</dbReference>
<comment type="caution">
    <text evidence="2">The sequence shown here is derived from an EMBL/GenBank/DDBJ whole genome shotgun (WGS) entry which is preliminary data.</text>
</comment>
<organism evidence="2 3">
    <name type="scientific">Pseudobacteroides cellulosolvens ATCC 35603 = DSM 2933</name>
    <dbReference type="NCBI Taxonomy" id="398512"/>
    <lineage>
        <taxon>Bacteria</taxon>
        <taxon>Bacillati</taxon>
        <taxon>Bacillota</taxon>
        <taxon>Clostridia</taxon>
        <taxon>Eubacteriales</taxon>
        <taxon>Oscillospiraceae</taxon>
        <taxon>Pseudobacteroides</taxon>
    </lineage>
</organism>
<evidence type="ECO:0000313" key="2">
    <source>
        <dbReference type="EMBL" id="KNY27823.1"/>
    </source>
</evidence>
<gene>
    <name evidence="2" type="ORF">Bccel_3094</name>
</gene>
<dbReference type="EMBL" id="LGTC01000001">
    <property type="protein sequence ID" value="KNY27823.1"/>
    <property type="molecule type" value="Genomic_DNA"/>
</dbReference>
<dbReference type="STRING" id="398512.Bccel_3094"/>
<dbReference type="GO" id="GO:0004553">
    <property type="term" value="F:hydrolase activity, hydrolyzing O-glycosyl compounds"/>
    <property type="evidence" value="ECO:0007669"/>
    <property type="project" value="InterPro"/>
</dbReference>
<accession>A0A0L6JPW4</accession>
<evidence type="ECO:0000256" key="1">
    <source>
        <dbReference type="SAM" id="SignalP"/>
    </source>
</evidence>
<sequence precursor="true">MLNKVKAIISIIATFAILFSLFPVNVQAATTLTSNATGTIDGYNYEYWKDNGTGTMTLNGAEHSVVHGVISIIYYFVPERN</sequence>
<proteinExistence type="predicted"/>
<dbReference type="InterPro" id="IPR013319">
    <property type="entry name" value="GH11/12"/>
</dbReference>
<protein>
    <submittedName>
        <fullName evidence="2">Uncharacterized protein</fullName>
    </submittedName>
</protein>
<feature type="chain" id="PRO_5005566311" evidence="1">
    <location>
        <begin position="29"/>
        <end position="81"/>
    </location>
</feature>
<dbReference type="Gene3D" id="2.60.120.180">
    <property type="match status" value="1"/>
</dbReference>